<protein>
    <submittedName>
        <fullName evidence="2">Uncharacterized protein</fullName>
    </submittedName>
</protein>
<dbReference type="Proteomes" id="UP000034785">
    <property type="component" value="Unassembled WGS sequence"/>
</dbReference>
<evidence type="ECO:0000256" key="1">
    <source>
        <dbReference type="SAM" id="SignalP"/>
    </source>
</evidence>
<feature type="chain" id="PRO_5002536854" evidence="1">
    <location>
        <begin position="22"/>
        <end position="103"/>
    </location>
</feature>
<comment type="caution">
    <text evidence="2">The sequence shown here is derived from an EMBL/GenBank/DDBJ whole genome shotgun (WGS) entry which is preliminary data.</text>
</comment>
<gene>
    <name evidence="2" type="ORF">UV41_C0072G0004</name>
</gene>
<dbReference type="AlphaFoldDB" id="A0A0G1E2P4"/>
<evidence type="ECO:0000313" key="3">
    <source>
        <dbReference type="Proteomes" id="UP000034785"/>
    </source>
</evidence>
<organism evidence="2 3">
    <name type="scientific">Candidatus Daviesbacteria bacterium GW2011_GWA2_42_7</name>
    <dbReference type="NCBI Taxonomy" id="1618425"/>
    <lineage>
        <taxon>Bacteria</taxon>
        <taxon>Candidatus Daviesiibacteriota</taxon>
    </lineage>
</organism>
<dbReference type="EMBL" id="LCEJ01000072">
    <property type="protein sequence ID" value="KKS68873.1"/>
    <property type="molecule type" value="Genomic_DNA"/>
</dbReference>
<feature type="signal peptide" evidence="1">
    <location>
        <begin position="1"/>
        <end position="21"/>
    </location>
</feature>
<name>A0A0G1E2P4_9BACT</name>
<reference evidence="2 3" key="1">
    <citation type="journal article" date="2015" name="Nature">
        <title>rRNA introns, odd ribosomes, and small enigmatic genomes across a large radiation of phyla.</title>
        <authorList>
            <person name="Brown C.T."/>
            <person name="Hug L.A."/>
            <person name="Thomas B.C."/>
            <person name="Sharon I."/>
            <person name="Castelle C.J."/>
            <person name="Singh A."/>
            <person name="Wilkins M.J."/>
            <person name="Williams K.H."/>
            <person name="Banfield J.F."/>
        </authorList>
    </citation>
    <scope>NUCLEOTIDE SEQUENCE [LARGE SCALE GENOMIC DNA]</scope>
</reference>
<keyword evidence="1" id="KW-0732">Signal</keyword>
<accession>A0A0G1E2P4</accession>
<evidence type="ECO:0000313" key="2">
    <source>
        <dbReference type="EMBL" id="KKS68873.1"/>
    </source>
</evidence>
<proteinExistence type="predicted"/>
<sequence length="103" mass="11735">MYRFFFIVAIFLFLLPAQVFAAGPSFVTVVNPIRGQEFWDIKNQQPLDVVLGQVKILQDLKVPATWLIRFDALEDQKITGSLPSGHEKGLFLEVTPGWANWLM</sequence>